<evidence type="ECO:0000259" key="3">
    <source>
        <dbReference type="Pfam" id="PF01551"/>
    </source>
</evidence>
<evidence type="ECO:0000313" key="4">
    <source>
        <dbReference type="EMBL" id="NID17532.1"/>
    </source>
</evidence>
<evidence type="ECO:0000313" key="5">
    <source>
        <dbReference type="Proteomes" id="UP000518878"/>
    </source>
</evidence>
<name>A0A7X5QYB4_9GAMM</name>
<organism evidence="4 5">
    <name type="scientific">Luteibacter yeojuensis</name>
    <dbReference type="NCBI Taxonomy" id="345309"/>
    <lineage>
        <taxon>Bacteria</taxon>
        <taxon>Pseudomonadati</taxon>
        <taxon>Pseudomonadota</taxon>
        <taxon>Gammaproteobacteria</taxon>
        <taxon>Lysobacterales</taxon>
        <taxon>Rhodanobacteraceae</taxon>
        <taxon>Luteibacter</taxon>
    </lineage>
</organism>
<dbReference type="CDD" id="cd12797">
    <property type="entry name" value="M23_peptidase"/>
    <property type="match status" value="1"/>
</dbReference>
<reference evidence="4 5" key="1">
    <citation type="journal article" date="2006" name="Int. J. Syst. Evol. Microbiol.">
        <title>Dyella yeojuensis sp. nov., isolated from greenhouse soil in Korea.</title>
        <authorList>
            <person name="Kim B.Y."/>
            <person name="Weon H.Y."/>
            <person name="Lee K.H."/>
            <person name="Seok S.J."/>
            <person name="Kwon S.W."/>
            <person name="Go S.J."/>
            <person name="Stackebrandt E."/>
        </authorList>
    </citation>
    <scope>NUCLEOTIDE SEQUENCE [LARGE SCALE GENOMIC DNA]</scope>
    <source>
        <strain evidence="4 5">DSM 17673</strain>
    </source>
</reference>
<dbReference type="EMBL" id="JAAQTL010000004">
    <property type="protein sequence ID" value="NID17532.1"/>
    <property type="molecule type" value="Genomic_DNA"/>
</dbReference>
<protein>
    <submittedName>
        <fullName evidence="4">M23 family metallopeptidase</fullName>
    </submittedName>
</protein>
<dbReference type="InterPro" id="IPR011055">
    <property type="entry name" value="Dup_hybrid_motif"/>
</dbReference>
<dbReference type="Gene3D" id="2.70.70.10">
    <property type="entry name" value="Glucose Permease (Domain IIA)"/>
    <property type="match status" value="1"/>
</dbReference>
<evidence type="ECO:0000256" key="1">
    <source>
        <dbReference type="SAM" id="MobiDB-lite"/>
    </source>
</evidence>
<dbReference type="Pfam" id="PF01551">
    <property type="entry name" value="Peptidase_M23"/>
    <property type="match status" value="1"/>
</dbReference>
<dbReference type="RefSeq" id="WP_166701349.1">
    <property type="nucleotide sequence ID" value="NZ_JAAQTL010000004.1"/>
</dbReference>
<dbReference type="InterPro" id="IPR050570">
    <property type="entry name" value="Cell_wall_metabolism_enzyme"/>
</dbReference>
<dbReference type="GO" id="GO:0004222">
    <property type="term" value="F:metalloendopeptidase activity"/>
    <property type="evidence" value="ECO:0007669"/>
    <property type="project" value="TreeGrafter"/>
</dbReference>
<evidence type="ECO:0000256" key="2">
    <source>
        <dbReference type="SAM" id="SignalP"/>
    </source>
</evidence>
<proteinExistence type="predicted"/>
<dbReference type="PANTHER" id="PTHR21666:SF270">
    <property type="entry name" value="MUREIN HYDROLASE ACTIVATOR ENVC"/>
    <property type="match status" value="1"/>
</dbReference>
<dbReference type="PANTHER" id="PTHR21666">
    <property type="entry name" value="PEPTIDASE-RELATED"/>
    <property type="match status" value="1"/>
</dbReference>
<dbReference type="Proteomes" id="UP000518878">
    <property type="component" value="Unassembled WGS sequence"/>
</dbReference>
<keyword evidence="5" id="KW-1185">Reference proteome</keyword>
<gene>
    <name evidence="4" type="ORF">HBF32_18820</name>
</gene>
<dbReference type="SUPFAM" id="SSF51261">
    <property type="entry name" value="Duplicated hybrid motif"/>
    <property type="match status" value="1"/>
</dbReference>
<accession>A0A7X5QYB4</accession>
<feature type="domain" description="M23ase beta-sheet core" evidence="3">
    <location>
        <begin position="235"/>
        <end position="330"/>
    </location>
</feature>
<comment type="caution">
    <text evidence="4">The sequence shown here is derived from an EMBL/GenBank/DDBJ whole genome shotgun (WGS) entry which is preliminary data.</text>
</comment>
<feature type="region of interest" description="Disordered" evidence="1">
    <location>
        <begin position="366"/>
        <end position="392"/>
    </location>
</feature>
<feature type="chain" id="PRO_5031285182" evidence="2">
    <location>
        <begin position="31"/>
        <end position="392"/>
    </location>
</feature>
<feature type="signal peptide" evidence="2">
    <location>
        <begin position="1"/>
        <end position="30"/>
    </location>
</feature>
<sequence>MDDITVMKKAAVVPLSLFVACIVAGLPAVAASAADASTVQAKVAVPPWPFPMAGKSWLVYELHLANTGRSPVEVVRLDAVDAAVPGDALAHWEGKALADRIALPGASQASPVLPPGAARIVYLEVPLRAGPPPRAIAHVVCFRVANDATAVAGCETGGRSVLATQPLPVLAPPVRKGPWVAVYTVAAPRGHRRVISSGDGSTGIPQRFAIDWMLVGEKGGLYRGDEEKVANWYGYGRDVLAVASGTVVDAHDGMAESPVLENRKYPGLEASGNFVSLSLGDGLYAHYEHLKPGSIRVRRGEHVVVGQVIGSLGYTGNSTGPHLHLHVSTGAGPMSGDGVPYLVRDATVVGRYASLDDFGKGLPWSHDGAEPATTAGRRPAEGAVVEFPGAGR</sequence>
<dbReference type="InterPro" id="IPR016047">
    <property type="entry name" value="M23ase_b-sheet_dom"/>
</dbReference>
<keyword evidence="2" id="KW-0732">Signal</keyword>
<dbReference type="AlphaFoldDB" id="A0A7X5QYB4"/>